<dbReference type="PaxDb" id="4097-A0A1S3ZGU7"/>
<comment type="pathway">
    <text evidence="7">Alkene biosynthesis; ethylene biosynthesis via S-adenosyl-L-methionine; ethylene from S-adenosyl-L-methionine: step 2/2.</text>
</comment>
<dbReference type="Pfam" id="PF03171">
    <property type="entry name" value="2OG-FeII_Oxy"/>
    <property type="match status" value="1"/>
</dbReference>
<feature type="domain" description="Fe2OG dioxygenase" evidence="12">
    <location>
        <begin position="153"/>
        <end position="257"/>
    </location>
</feature>
<dbReference type="GO" id="GO:0002238">
    <property type="term" value="P:response to molecule of fungal origin"/>
    <property type="evidence" value="ECO:0007669"/>
    <property type="project" value="UniProtKB-ARBA"/>
</dbReference>
<dbReference type="STRING" id="4097.A0A1S3ZGU7"/>
<dbReference type="SUPFAM" id="SSF51197">
    <property type="entry name" value="Clavaminate synthase-like"/>
    <property type="match status" value="1"/>
</dbReference>
<keyword evidence="2" id="KW-0266">Ethylene biosynthesis</keyword>
<dbReference type="InterPro" id="IPR050295">
    <property type="entry name" value="Plant_2OG-oxidoreductases"/>
</dbReference>
<dbReference type="GO" id="GO:0009693">
    <property type="term" value="P:ethylene biosynthetic process"/>
    <property type="evidence" value="ECO:0007669"/>
    <property type="project" value="UniProtKB-KW"/>
</dbReference>
<sequence>MAIPVIDFSKLNGEERAKTLAQIATCCEEWGFFQLVNHGISVELLEKVKKVSSECFKKEREENFNKSTAVKLLNEVVENKSNGKVENVDWEDVFLLTDDNEWSSNIPQFRETMEEYRSELKKIAERVMEVMDENLGLAKGYIKKAFNNNGEETSENAFFGTKVSHYPPCPHPEKVNGLRAHTDAGGVILLFQDDQVDGLQILKDGEWIDVQPVENAIVINTGDQIEVLSNGKYKSVWHRVLAKENGNRRSIASFYNPSLKATIAPAPELIVENNNNKEEVELSTYPAFVFGDYMNVYTEQKFLPKEPRFRAVRAM</sequence>
<dbReference type="InterPro" id="IPR026992">
    <property type="entry name" value="DIOX_N"/>
</dbReference>
<dbReference type="InterPro" id="IPR027443">
    <property type="entry name" value="IPNS-like_sf"/>
</dbReference>
<dbReference type="GO" id="GO:0016706">
    <property type="term" value="F:2-oxoglutarate-dependent dioxygenase activity"/>
    <property type="evidence" value="ECO:0000318"/>
    <property type="project" value="GO_Central"/>
</dbReference>
<dbReference type="RefSeq" id="XP_016463678.1">
    <property type="nucleotide sequence ID" value="XM_016608192.2"/>
</dbReference>
<dbReference type="FunFam" id="2.60.120.330:FF:000010">
    <property type="entry name" value="1-aminocyclopropane-1-carboxylate oxidase 1"/>
    <property type="match status" value="1"/>
</dbReference>
<protein>
    <recommendedName>
        <fullName evidence="8">aminocyclopropanecarboxylate oxidase</fullName>
        <ecNumber evidence="8">1.14.17.4</ecNumber>
    </recommendedName>
</protein>
<evidence type="ECO:0000256" key="6">
    <source>
        <dbReference type="ARBA" id="ARBA00023004"/>
    </source>
</evidence>
<dbReference type="OrthoDB" id="288590at2759"/>
<gene>
    <name evidence="14" type="primary">LOC107786673</name>
</gene>
<evidence type="ECO:0000256" key="8">
    <source>
        <dbReference type="ARBA" id="ARBA00039090"/>
    </source>
</evidence>
<dbReference type="PANTHER" id="PTHR47991">
    <property type="entry name" value="OXOGLUTARATE/IRON-DEPENDENT DIOXYGENASE"/>
    <property type="match status" value="1"/>
</dbReference>
<dbReference type="GO" id="GO:0009805">
    <property type="term" value="P:coumarin biosynthetic process"/>
    <property type="evidence" value="ECO:0007669"/>
    <property type="project" value="UniProtKB-ARBA"/>
</dbReference>
<dbReference type="AlphaFoldDB" id="A0A1S3ZGU7"/>
<reference evidence="13" key="1">
    <citation type="journal article" date="2014" name="Nat. Commun.">
        <title>The tobacco genome sequence and its comparison with those of tomato and potato.</title>
        <authorList>
            <person name="Sierro N."/>
            <person name="Battey J.N."/>
            <person name="Ouadi S."/>
            <person name="Bakaher N."/>
            <person name="Bovet L."/>
            <person name="Willig A."/>
            <person name="Goepfert S."/>
            <person name="Peitsch M.C."/>
            <person name="Ivanov N.V."/>
        </authorList>
    </citation>
    <scope>NUCLEOTIDE SEQUENCE [LARGE SCALE GENOMIC DNA]</scope>
</reference>
<evidence type="ECO:0000256" key="4">
    <source>
        <dbReference type="ARBA" id="ARBA00022896"/>
    </source>
</evidence>
<evidence type="ECO:0000256" key="7">
    <source>
        <dbReference type="ARBA" id="ARBA00037892"/>
    </source>
</evidence>
<dbReference type="EC" id="1.14.17.4" evidence="8"/>
<feature type="coiled-coil region" evidence="11">
    <location>
        <begin position="106"/>
        <end position="133"/>
    </location>
</feature>
<keyword evidence="4" id="KW-0847">Vitamin C</keyword>
<dbReference type="Pfam" id="PF14226">
    <property type="entry name" value="DIOX_N"/>
    <property type="match status" value="1"/>
</dbReference>
<comment type="catalytic activity">
    <reaction evidence="9">
        <text>1-aminocyclopropane-1-carboxylate + L-ascorbate + O2 = ethene + L-dehydroascorbate + hydrogen cyanide + CO2 + 2 H2O</text>
        <dbReference type="Rhea" id="RHEA:23640"/>
        <dbReference type="ChEBI" id="CHEBI:15377"/>
        <dbReference type="ChEBI" id="CHEBI:15379"/>
        <dbReference type="ChEBI" id="CHEBI:16526"/>
        <dbReference type="ChEBI" id="CHEBI:18153"/>
        <dbReference type="ChEBI" id="CHEBI:18407"/>
        <dbReference type="ChEBI" id="CHEBI:38290"/>
        <dbReference type="ChEBI" id="CHEBI:58360"/>
        <dbReference type="ChEBI" id="CHEBI:58539"/>
        <dbReference type="EC" id="1.14.17.4"/>
    </reaction>
</comment>
<organism evidence="13 14">
    <name type="scientific">Nicotiana tabacum</name>
    <name type="common">Common tobacco</name>
    <dbReference type="NCBI Taxonomy" id="4097"/>
    <lineage>
        <taxon>Eukaryota</taxon>
        <taxon>Viridiplantae</taxon>
        <taxon>Streptophyta</taxon>
        <taxon>Embryophyta</taxon>
        <taxon>Tracheophyta</taxon>
        <taxon>Spermatophyta</taxon>
        <taxon>Magnoliopsida</taxon>
        <taxon>eudicotyledons</taxon>
        <taxon>Gunneridae</taxon>
        <taxon>Pentapetalae</taxon>
        <taxon>asterids</taxon>
        <taxon>lamiids</taxon>
        <taxon>Solanales</taxon>
        <taxon>Solanaceae</taxon>
        <taxon>Nicotianoideae</taxon>
        <taxon>Nicotianeae</taxon>
        <taxon>Nicotiana</taxon>
    </lineage>
</organism>
<dbReference type="GeneID" id="107786673"/>
<keyword evidence="13" id="KW-1185">Reference proteome</keyword>
<dbReference type="Gene3D" id="2.60.120.330">
    <property type="entry name" value="B-lactam Antibiotic, Isopenicillin N Synthase, Chain"/>
    <property type="match status" value="1"/>
</dbReference>
<keyword evidence="3 10" id="KW-0479">Metal-binding</keyword>
<dbReference type="OMA" id="SHYPPCQ"/>
<evidence type="ECO:0000256" key="5">
    <source>
        <dbReference type="ARBA" id="ARBA00023002"/>
    </source>
</evidence>
<evidence type="ECO:0000256" key="2">
    <source>
        <dbReference type="ARBA" id="ARBA00022666"/>
    </source>
</evidence>
<evidence type="ECO:0000256" key="1">
    <source>
        <dbReference type="ARBA" id="ARBA00008056"/>
    </source>
</evidence>
<evidence type="ECO:0000259" key="12">
    <source>
        <dbReference type="PROSITE" id="PS51471"/>
    </source>
</evidence>
<dbReference type="RefSeq" id="XP_016463678.1">
    <property type="nucleotide sequence ID" value="XM_016608192.1"/>
</dbReference>
<reference evidence="14" key="2">
    <citation type="submission" date="2025-08" db="UniProtKB">
        <authorList>
            <consortium name="RefSeq"/>
        </authorList>
    </citation>
    <scope>IDENTIFICATION</scope>
    <source>
        <tissue evidence="14">Leaf</tissue>
    </source>
</reference>
<dbReference type="GO" id="GO:0031418">
    <property type="term" value="F:L-ascorbic acid binding"/>
    <property type="evidence" value="ECO:0007669"/>
    <property type="project" value="UniProtKB-KW"/>
</dbReference>
<keyword evidence="6 10" id="KW-0408">Iron</keyword>
<comment type="similarity">
    <text evidence="1 10">Belongs to the iron/ascorbate-dependent oxidoreductase family.</text>
</comment>
<dbReference type="SMR" id="A0A1S3ZGU7"/>
<dbReference type="KEGG" id="nta:107786673"/>
<dbReference type="PROSITE" id="PS51471">
    <property type="entry name" value="FE2OG_OXY"/>
    <property type="match status" value="1"/>
</dbReference>
<dbReference type="InterPro" id="IPR005123">
    <property type="entry name" value="Oxoglu/Fe-dep_dioxygenase_dom"/>
</dbReference>
<dbReference type="InterPro" id="IPR044861">
    <property type="entry name" value="IPNS-like_FE2OG_OXY"/>
</dbReference>
<evidence type="ECO:0000256" key="9">
    <source>
        <dbReference type="ARBA" id="ARBA00050579"/>
    </source>
</evidence>
<name>A0A1S3ZGU7_TOBAC</name>
<dbReference type="GO" id="GO:0009815">
    <property type="term" value="F:1-aminocyclopropane-1-carboxylate oxidase activity"/>
    <property type="evidence" value="ECO:0007669"/>
    <property type="project" value="UniProtKB-EC"/>
</dbReference>
<keyword evidence="5 10" id="KW-0560">Oxidoreductase</keyword>
<accession>A0A1S3ZGU7</accession>
<evidence type="ECO:0000256" key="11">
    <source>
        <dbReference type="SAM" id="Coils"/>
    </source>
</evidence>
<keyword evidence="11" id="KW-0175">Coiled coil</keyword>
<dbReference type="Proteomes" id="UP000790787">
    <property type="component" value="Chromosome 12"/>
</dbReference>
<evidence type="ECO:0000256" key="10">
    <source>
        <dbReference type="RuleBase" id="RU003682"/>
    </source>
</evidence>
<evidence type="ECO:0000256" key="3">
    <source>
        <dbReference type="ARBA" id="ARBA00022723"/>
    </source>
</evidence>
<dbReference type="GO" id="GO:0046872">
    <property type="term" value="F:metal ion binding"/>
    <property type="evidence" value="ECO:0007669"/>
    <property type="project" value="UniProtKB-KW"/>
</dbReference>
<evidence type="ECO:0000313" key="13">
    <source>
        <dbReference type="Proteomes" id="UP000790787"/>
    </source>
</evidence>
<evidence type="ECO:0000313" key="14">
    <source>
        <dbReference type="RefSeq" id="XP_016463678.1"/>
    </source>
</evidence>
<proteinExistence type="inferred from homology"/>